<dbReference type="AlphaFoldDB" id="A0A0W8G250"/>
<organism evidence="1">
    <name type="scientific">hydrocarbon metagenome</name>
    <dbReference type="NCBI Taxonomy" id="938273"/>
    <lineage>
        <taxon>unclassified sequences</taxon>
        <taxon>metagenomes</taxon>
        <taxon>ecological metagenomes</taxon>
    </lineage>
</organism>
<sequence>MSGVVRTLPGRQCRYFIRGRCFVSEYRNPGLDQTVRCGVFLRLCGAFDEHVQRADAFGLDEAAAARIWNDRFPRLLGREGCCRDYQPGDSDAFLGCVHAEGDICLRAMPPCPGRCPQYVLSREPSTNG</sequence>
<dbReference type="EMBL" id="LNQE01000362">
    <property type="protein sequence ID" value="KUG27097.1"/>
    <property type="molecule type" value="Genomic_DNA"/>
</dbReference>
<accession>A0A0W8G250</accession>
<evidence type="ECO:0000313" key="1">
    <source>
        <dbReference type="EMBL" id="KUG27097.1"/>
    </source>
</evidence>
<gene>
    <name evidence="1" type="ORF">ASZ90_003052</name>
</gene>
<proteinExistence type="predicted"/>
<protein>
    <submittedName>
        <fullName evidence="1">Uncharacterized protein</fullName>
    </submittedName>
</protein>
<name>A0A0W8G250_9ZZZZ</name>
<reference evidence="1" key="1">
    <citation type="journal article" date="2015" name="Proc. Natl. Acad. Sci. U.S.A.">
        <title>Networks of energetic and metabolic interactions define dynamics in microbial communities.</title>
        <authorList>
            <person name="Embree M."/>
            <person name="Liu J.K."/>
            <person name="Al-Bassam M.M."/>
            <person name="Zengler K."/>
        </authorList>
    </citation>
    <scope>NUCLEOTIDE SEQUENCE</scope>
</reference>
<comment type="caution">
    <text evidence="1">The sequence shown here is derived from an EMBL/GenBank/DDBJ whole genome shotgun (WGS) entry which is preliminary data.</text>
</comment>